<evidence type="ECO:0008006" key="11">
    <source>
        <dbReference type="Google" id="ProtNLM"/>
    </source>
</evidence>
<feature type="transmembrane region" description="Helical" evidence="8">
    <location>
        <begin position="670"/>
        <end position="691"/>
    </location>
</feature>
<feature type="transmembrane region" description="Helical" evidence="8">
    <location>
        <begin position="16"/>
        <end position="40"/>
    </location>
</feature>
<evidence type="ECO:0000256" key="3">
    <source>
        <dbReference type="ARBA" id="ARBA00022692"/>
    </source>
</evidence>
<name>A0AAQ3XH15_PASNO</name>
<dbReference type="PANTHER" id="PTHR31942">
    <property type="entry name" value="MLO-LIKE PROTEIN 1"/>
    <property type="match status" value="1"/>
</dbReference>
<dbReference type="Proteomes" id="UP001341281">
    <property type="component" value="Chromosome 10"/>
</dbReference>
<dbReference type="PANTHER" id="PTHR31942:SF130">
    <property type="entry name" value="MLO-LIKE PROTEIN"/>
    <property type="match status" value="1"/>
</dbReference>
<feature type="transmembrane region" description="Helical" evidence="8">
    <location>
        <begin position="914"/>
        <end position="935"/>
    </location>
</feature>
<feature type="transmembrane region" description="Helical" evidence="8">
    <location>
        <begin position="61"/>
        <end position="79"/>
    </location>
</feature>
<keyword evidence="3 8" id="KW-0812">Transmembrane</keyword>
<feature type="transmembrane region" description="Helical" evidence="8">
    <location>
        <begin position="305"/>
        <end position="323"/>
    </location>
</feature>
<reference evidence="9 10" key="1">
    <citation type="submission" date="2024-02" db="EMBL/GenBank/DDBJ databases">
        <title>High-quality chromosome-scale genome assembly of Pensacola bahiagrass (Paspalum notatum Flugge var. saurae).</title>
        <authorList>
            <person name="Vega J.M."/>
            <person name="Podio M."/>
            <person name="Orjuela J."/>
            <person name="Siena L.A."/>
            <person name="Pessino S.C."/>
            <person name="Combes M.C."/>
            <person name="Mariac C."/>
            <person name="Albertini E."/>
            <person name="Pupilli F."/>
            <person name="Ortiz J.P.A."/>
            <person name="Leblanc O."/>
        </authorList>
    </citation>
    <scope>NUCLEOTIDE SEQUENCE [LARGE SCALE GENOMIC DNA]</scope>
    <source>
        <strain evidence="9">R1</strain>
        <tissue evidence="9">Leaf</tissue>
    </source>
</reference>
<gene>
    <name evidence="9" type="ORF">U9M48_044005</name>
</gene>
<keyword evidence="7" id="KW-0568">Pathogenesis-related protein</keyword>
<keyword evidence="10" id="KW-1185">Reference proteome</keyword>
<feature type="transmembrane region" description="Helical" evidence="8">
    <location>
        <begin position="792"/>
        <end position="811"/>
    </location>
</feature>
<evidence type="ECO:0000256" key="1">
    <source>
        <dbReference type="ARBA" id="ARBA00004141"/>
    </source>
</evidence>
<dbReference type="GO" id="GO:0006952">
    <property type="term" value="P:defense response"/>
    <property type="evidence" value="ECO:0007669"/>
    <property type="project" value="UniProtKB-KW"/>
</dbReference>
<feature type="transmembrane region" description="Helical" evidence="8">
    <location>
        <begin position="361"/>
        <end position="384"/>
    </location>
</feature>
<dbReference type="Pfam" id="PF03094">
    <property type="entry name" value="Mlo"/>
    <property type="match status" value="2"/>
</dbReference>
<comment type="similarity">
    <text evidence="2">Belongs to the MLO family.</text>
</comment>
<feature type="transmembrane region" description="Helical" evidence="8">
    <location>
        <begin position="404"/>
        <end position="425"/>
    </location>
</feature>
<sequence>MVAEGEAAALEFTPTWIVAAVCSVIVLISLVAERCLHFLGKKLQKKNQRPLYEALLKVKEELMLLGFISLLLTVFQGMIQRTCIPASWTIHMLPCQRPEPDGKAGEASSTNEHFVAAGIIGRIGRRLLSESASGLEQCQKKGKVPLLSLEAIHQLHIFIFVLAITHVIFSVTTMLLGGAQIHQWKLWETGIQKDAPGNGPKKVTHVRTHEFIKKRFKGIGKDSRILSWLHSFGKQFYRSLTKTDYTTMRLGFIMTHCPGNPKFDFHRYMVRVLEADFKKVVGISWYLWIFVVIFLLLNVNGWHTYFWIAFLPLFLLLAIGTKLEHVIAQLAHDVAEKHTAVEGDVVVIPSDRHFWFGKPRIILYLIHFILFQNAFEIAFFFWILSTYGFDSCIMGQVRFIVPRLVIGVVIQLLCSYSTMPLYAIVTQMGTSYKKEIFNEHVQQGVLGWAQKAKMRKGLKGAASSKAESTSTADSAGPSVKIEMAKAGEDVESETWEEGSKGENGRTTMAAAGEAAELQFTPTWIVAAVCSIIVVISLAAERGLHHLGKTLKKNHQRPLYEALLKVKEELMLLGFISLLLTVFERTIERTCIPPSWTNYMLPCQRPGHGGGSSKAPPAAGAATTARFIAGEILGGFSRARVLSEGEAGAELGLCQKEGKVPLLSEEALDQLHIFIFVLAVSHVFFSATTMLLGGAKIHRWKKWEEEIQTTENEPKKVLPVHQLSFVRGRCKGGPDSKTLCWLRSFRKQFYGSVTRSDYAALRHGFIMTHCPGNPKFDFHKYMVRVLESDFKKIVGTSWCLWIFVVIFLLLNVNGWHTYFWIAFLPLALQLAVGTKLEHVIAQLAYEVAERQAEGDSVVKPSDEHFWFGRPRIILHVIHFILFQNAFELSFFFWILMTYGLNSCFMDNTIFLVPRLVLGVVIQLLCSYSTLPLYAIVTQMGSYYKMEIFNQHVQQGVLGWAEKAKKRSGDCSGKCKSTHSNNAA</sequence>
<accession>A0AAQ3XH15</accession>
<dbReference type="InterPro" id="IPR004326">
    <property type="entry name" value="Mlo"/>
</dbReference>
<keyword evidence="6 8" id="KW-0472">Membrane</keyword>
<evidence type="ECO:0000256" key="6">
    <source>
        <dbReference type="ARBA" id="ARBA00023136"/>
    </source>
</evidence>
<feature type="transmembrane region" description="Helical" evidence="8">
    <location>
        <begin position="280"/>
        <end position="299"/>
    </location>
</feature>
<feature type="transmembrane region" description="Helical" evidence="8">
    <location>
        <begin position="871"/>
        <end position="894"/>
    </location>
</feature>
<dbReference type="EMBL" id="CP144754">
    <property type="protein sequence ID" value="WVZ98578.1"/>
    <property type="molecule type" value="Genomic_DNA"/>
</dbReference>
<proteinExistence type="inferred from homology"/>
<evidence type="ECO:0000256" key="2">
    <source>
        <dbReference type="ARBA" id="ARBA00006574"/>
    </source>
</evidence>
<dbReference type="AlphaFoldDB" id="A0AAQ3XH15"/>
<evidence type="ECO:0000256" key="8">
    <source>
        <dbReference type="SAM" id="Phobius"/>
    </source>
</evidence>
<evidence type="ECO:0000256" key="5">
    <source>
        <dbReference type="ARBA" id="ARBA00022989"/>
    </source>
</evidence>
<evidence type="ECO:0000256" key="4">
    <source>
        <dbReference type="ARBA" id="ARBA00022821"/>
    </source>
</evidence>
<evidence type="ECO:0000313" key="10">
    <source>
        <dbReference type="Proteomes" id="UP001341281"/>
    </source>
</evidence>
<protein>
    <recommendedName>
        <fullName evidence="11">MLO-like protein</fullName>
    </recommendedName>
</protein>
<organism evidence="9 10">
    <name type="scientific">Paspalum notatum var. saurae</name>
    <dbReference type="NCBI Taxonomy" id="547442"/>
    <lineage>
        <taxon>Eukaryota</taxon>
        <taxon>Viridiplantae</taxon>
        <taxon>Streptophyta</taxon>
        <taxon>Embryophyta</taxon>
        <taxon>Tracheophyta</taxon>
        <taxon>Spermatophyta</taxon>
        <taxon>Magnoliopsida</taxon>
        <taxon>Liliopsida</taxon>
        <taxon>Poales</taxon>
        <taxon>Poaceae</taxon>
        <taxon>PACMAD clade</taxon>
        <taxon>Panicoideae</taxon>
        <taxon>Andropogonodae</taxon>
        <taxon>Paspaleae</taxon>
        <taxon>Paspalinae</taxon>
        <taxon>Paspalum</taxon>
    </lineage>
</organism>
<feature type="transmembrane region" description="Helical" evidence="8">
    <location>
        <begin position="155"/>
        <end position="176"/>
    </location>
</feature>
<keyword evidence="4" id="KW-0611">Plant defense</keyword>
<dbReference type="GO" id="GO:0016020">
    <property type="term" value="C:membrane"/>
    <property type="evidence" value="ECO:0007669"/>
    <property type="project" value="UniProtKB-SubCell"/>
</dbReference>
<keyword evidence="5 8" id="KW-1133">Transmembrane helix</keyword>
<comment type="subcellular location">
    <subcellularLocation>
        <location evidence="1">Membrane</location>
        <topology evidence="1">Multi-pass membrane protein</topology>
    </subcellularLocation>
</comment>
<evidence type="ECO:0000313" key="9">
    <source>
        <dbReference type="EMBL" id="WVZ98578.1"/>
    </source>
</evidence>
<evidence type="ECO:0000256" key="7">
    <source>
        <dbReference type="ARBA" id="ARBA00023265"/>
    </source>
</evidence>